<name>A0A1G7ZSG3_9PROT</name>
<sequence>MPTASLRLLLVALLAVTLTGGLAACGKKARPETPADATYPRQYPDPQSVD</sequence>
<evidence type="ECO:0000313" key="3">
    <source>
        <dbReference type="Proteomes" id="UP000217076"/>
    </source>
</evidence>
<feature type="region of interest" description="Disordered" evidence="1">
    <location>
        <begin position="26"/>
        <end position="50"/>
    </location>
</feature>
<dbReference type="AlphaFoldDB" id="A0A1G7ZSG3"/>
<dbReference type="STRING" id="83401.SAMN05421742_104204"/>
<gene>
    <name evidence="2" type="ORF">SAMN05421742_104204</name>
</gene>
<reference evidence="3" key="1">
    <citation type="submission" date="2016-10" db="EMBL/GenBank/DDBJ databases">
        <authorList>
            <person name="Varghese N."/>
            <person name="Submissions S."/>
        </authorList>
    </citation>
    <scope>NUCLEOTIDE SEQUENCE [LARGE SCALE GENOMIC DNA]</scope>
    <source>
        <strain evidence="3">930I</strain>
    </source>
</reference>
<evidence type="ECO:0000256" key="1">
    <source>
        <dbReference type="SAM" id="MobiDB-lite"/>
    </source>
</evidence>
<evidence type="ECO:0000313" key="2">
    <source>
        <dbReference type="EMBL" id="SDH11623.1"/>
    </source>
</evidence>
<dbReference type="EMBL" id="FNCV01000004">
    <property type="protein sequence ID" value="SDH11623.1"/>
    <property type="molecule type" value="Genomic_DNA"/>
</dbReference>
<keyword evidence="3" id="KW-1185">Reference proteome</keyword>
<organism evidence="2 3">
    <name type="scientific">Roseospirillum parvum</name>
    <dbReference type="NCBI Taxonomy" id="83401"/>
    <lineage>
        <taxon>Bacteria</taxon>
        <taxon>Pseudomonadati</taxon>
        <taxon>Pseudomonadota</taxon>
        <taxon>Alphaproteobacteria</taxon>
        <taxon>Rhodospirillales</taxon>
        <taxon>Rhodospirillaceae</taxon>
        <taxon>Roseospirillum</taxon>
    </lineage>
</organism>
<dbReference type="Proteomes" id="UP000217076">
    <property type="component" value="Unassembled WGS sequence"/>
</dbReference>
<evidence type="ECO:0008006" key="4">
    <source>
        <dbReference type="Google" id="ProtNLM"/>
    </source>
</evidence>
<dbReference type="RefSeq" id="WP_176787713.1">
    <property type="nucleotide sequence ID" value="NZ_FNCV01000004.1"/>
</dbReference>
<accession>A0A1G7ZSG3</accession>
<proteinExistence type="predicted"/>
<protein>
    <recommendedName>
        <fullName evidence="4">Lipoprotein-attachment site-containing protein</fullName>
    </recommendedName>
</protein>
<dbReference type="PROSITE" id="PS51257">
    <property type="entry name" value="PROKAR_LIPOPROTEIN"/>
    <property type="match status" value="1"/>
</dbReference>